<keyword evidence="5" id="KW-1185">Reference proteome</keyword>
<dbReference type="GO" id="GO:0016747">
    <property type="term" value="F:acyltransferase activity, transferring groups other than amino-acyl groups"/>
    <property type="evidence" value="ECO:0007669"/>
    <property type="project" value="InterPro"/>
</dbReference>
<organism evidence="4 5">
    <name type="scientific">Pontiella sulfatireligans</name>
    <dbReference type="NCBI Taxonomy" id="2750658"/>
    <lineage>
        <taxon>Bacteria</taxon>
        <taxon>Pseudomonadati</taxon>
        <taxon>Kiritimatiellota</taxon>
        <taxon>Kiritimatiellia</taxon>
        <taxon>Kiritimatiellales</taxon>
        <taxon>Pontiellaceae</taxon>
        <taxon>Pontiella</taxon>
    </lineage>
</organism>
<dbReference type="PROSITE" id="PS51186">
    <property type="entry name" value="GNAT"/>
    <property type="match status" value="1"/>
</dbReference>
<evidence type="ECO:0000256" key="1">
    <source>
        <dbReference type="ARBA" id="ARBA00022679"/>
    </source>
</evidence>
<protein>
    <submittedName>
        <fullName evidence="4">Aminoalkylphosphonate N-acetyltransferase</fullName>
    </submittedName>
</protein>
<dbReference type="Proteomes" id="UP000346198">
    <property type="component" value="Unassembled WGS sequence"/>
</dbReference>
<feature type="domain" description="N-acetyltransferase" evidence="3">
    <location>
        <begin position="3"/>
        <end position="151"/>
    </location>
</feature>
<dbReference type="InterPro" id="IPR000182">
    <property type="entry name" value="GNAT_dom"/>
</dbReference>
<evidence type="ECO:0000313" key="4">
    <source>
        <dbReference type="EMBL" id="VGO22419.1"/>
    </source>
</evidence>
<sequence length="151" mass="16688">MNTVLRKASASDLPAMIELLSQLFSLEADFAPNPMKQVVGLHLLLNRPDALVLVAEQDGAAVGMCTVQRLVSTAEGREVGLIEDVVVLAKYRGRGIGSAMLAEAERWAVEQGLSRLQLLADRCNAPALEFYRKHAWKQTQLVDLRRLLHRS</sequence>
<dbReference type="RefSeq" id="WP_136063802.1">
    <property type="nucleotide sequence ID" value="NZ_CAAHFH010000002.1"/>
</dbReference>
<dbReference type="PANTHER" id="PTHR43877">
    <property type="entry name" value="AMINOALKYLPHOSPHONATE N-ACETYLTRANSFERASE-RELATED-RELATED"/>
    <property type="match status" value="1"/>
</dbReference>
<dbReference type="CDD" id="cd04301">
    <property type="entry name" value="NAT_SF"/>
    <property type="match status" value="1"/>
</dbReference>
<dbReference type="SUPFAM" id="SSF55729">
    <property type="entry name" value="Acyl-CoA N-acyltransferases (Nat)"/>
    <property type="match status" value="1"/>
</dbReference>
<dbReference type="Gene3D" id="3.40.630.30">
    <property type="match status" value="1"/>
</dbReference>
<name>A0A6C2UQR0_9BACT</name>
<dbReference type="InterPro" id="IPR050832">
    <property type="entry name" value="Bact_Acetyltransf"/>
</dbReference>
<dbReference type="InterPro" id="IPR016181">
    <property type="entry name" value="Acyl_CoA_acyltransferase"/>
</dbReference>
<dbReference type="Pfam" id="PF00583">
    <property type="entry name" value="Acetyltransf_1"/>
    <property type="match status" value="1"/>
</dbReference>
<keyword evidence="2" id="KW-0012">Acyltransferase</keyword>
<dbReference type="AlphaFoldDB" id="A0A6C2UQR0"/>
<evidence type="ECO:0000259" key="3">
    <source>
        <dbReference type="PROSITE" id="PS51186"/>
    </source>
</evidence>
<keyword evidence="1 4" id="KW-0808">Transferase</keyword>
<reference evidence="4 5" key="1">
    <citation type="submission" date="2019-04" db="EMBL/GenBank/DDBJ databases">
        <authorList>
            <person name="Van Vliet M D."/>
        </authorList>
    </citation>
    <scope>NUCLEOTIDE SEQUENCE [LARGE SCALE GENOMIC DNA]</scope>
    <source>
        <strain evidence="4 5">F21</strain>
    </source>
</reference>
<evidence type="ECO:0000256" key="2">
    <source>
        <dbReference type="ARBA" id="ARBA00023315"/>
    </source>
</evidence>
<dbReference type="PANTHER" id="PTHR43877:SF2">
    <property type="entry name" value="AMINOALKYLPHOSPHONATE N-ACETYLTRANSFERASE-RELATED"/>
    <property type="match status" value="1"/>
</dbReference>
<proteinExistence type="predicted"/>
<accession>A0A6C2UQR0</accession>
<dbReference type="EMBL" id="CAAHFH010000002">
    <property type="protein sequence ID" value="VGO22419.1"/>
    <property type="molecule type" value="Genomic_DNA"/>
</dbReference>
<evidence type="ECO:0000313" key="5">
    <source>
        <dbReference type="Proteomes" id="UP000346198"/>
    </source>
</evidence>
<gene>
    <name evidence="4" type="primary">phnO</name>
    <name evidence="4" type="ORF">SCARR_04502</name>
</gene>